<proteinExistence type="predicted"/>
<evidence type="ECO:0000313" key="1">
    <source>
        <dbReference type="EMBL" id="KTB33931.1"/>
    </source>
</evidence>
<accession>A0A0W0FC65</accession>
<reference evidence="1 2" key="1">
    <citation type="submission" date="2015-12" db="EMBL/GenBank/DDBJ databases">
        <title>Draft genome sequence of Moniliophthora roreri, the causal agent of frosty pod rot of cacao.</title>
        <authorList>
            <person name="Aime M.C."/>
            <person name="Diaz-Valderrama J.R."/>
            <person name="Kijpornyongpan T."/>
            <person name="Phillips-Mora W."/>
        </authorList>
    </citation>
    <scope>NUCLEOTIDE SEQUENCE [LARGE SCALE GENOMIC DNA]</scope>
    <source>
        <strain evidence="1 2">MCA 2952</strain>
    </source>
</reference>
<dbReference type="AlphaFoldDB" id="A0A0W0FC65"/>
<gene>
    <name evidence="1" type="ORF">WG66_13357</name>
</gene>
<evidence type="ECO:0000313" key="2">
    <source>
        <dbReference type="Proteomes" id="UP000054988"/>
    </source>
</evidence>
<sequence length="143" mass="15748">MDDLNSMQVVLNWGRSWRLHIEFSDNYHVPDSSFPLLSHPTLLPSSVPSGPNNPVPGEQAQIVSVSSPNDAATFTLFLLDANNTPFGLKQDFGEFQTADGGVTVTLNANLPTNLEYVFLAVNTTCVDFVYGSSPRFRLRLVLF</sequence>
<name>A0A0W0FC65_MONRR</name>
<protein>
    <submittedName>
        <fullName evidence="1">Uncharacterized protein</fullName>
    </submittedName>
</protein>
<dbReference type="EMBL" id="LATX01002123">
    <property type="protein sequence ID" value="KTB33931.1"/>
    <property type="molecule type" value="Genomic_DNA"/>
</dbReference>
<dbReference type="Proteomes" id="UP000054988">
    <property type="component" value="Unassembled WGS sequence"/>
</dbReference>
<comment type="caution">
    <text evidence="1">The sequence shown here is derived from an EMBL/GenBank/DDBJ whole genome shotgun (WGS) entry which is preliminary data.</text>
</comment>
<organism evidence="1 2">
    <name type="scientific">Moniliophthora roreri</name>
    <name type="common">Frosty pod rot fungus</name>
    <name type="synonym">Monilia roreri</name>
    <dbReference type="NCBI Taxonomy" id="221103"/>
    <lineage>
        <taxon>Eukaryota</taxon>
        <taxon>Fungi</taxon>
        <taxon>Dikarya</taxon>
        <taxon>Basidiomycota</taxon>
        <taxon>Agaricomycotina</taxon>
        <taxon>Agaricomycetes</taxon>
        <taxon>Agaricomycetidae</taxon>
        <taxon>Agaricales</taxon>
        <taxon>Marasmiineae</taxon>
        <taxon>Marasmiaceae</taxon>
        <taxon>Moniliophthora</taxon>
    </lineage>
</organism>